<keyword evidence="5" id="KW-1175">Viral attachment to host cell pilus</keyword>
<evidence type="ECO:0000256" key="2">
    <source>
        <dbReference type="ARBA" id="ARBA00022581"/>
    </source>
</evidence>
<evidence type="ECO:0000256" key="4">
    <source>
        <dbReference type="ARBA" id="ARBA00022844"/>
    </source>
</evidence>
<organism evidence="8 9">
    <name type="scientific">ssRNA phage SRR5467091_6</name>
    <dbReference type="NCBI Taxonomy" id="2786471"/>
    <lineage>
        <taxon>Viruses</taxon>
        <taxon>Riboviria</taxon>
        <taxon>Orthornavirae</taxon>
        <taxon>Lenarviricota</taxon>
        <taxon>Leviviricetes</taxon>
        <taxon>Norzivirales</taxon>
        <taxon>Fiersviridae</taxon>
        <taxon>Ulinhavirus</taxon>
        <taxon>Ulinhavirus borborovicinum</taxon>
        <taxon>Pipunevirus borborovicinum</taxon>
    </lineage>
</organism>
<keyword evidence="2" id="KW-0945">Host-virus interaction</keyword>
<dbReference type="EMBL" id="BK013662">
    <property type="protein sequence ID" value="DAD50910.1"/>
    <property type="molecule type" value="Genomic_RNA"/>
</dbReference>
<dbReference type="GeneID" id="80398846"/>
<gene>
    <name evidence="8" type="primary">SRR5467091_6_1</name>
</gene>
<evidence type="ECO:0000256" key="7">
    <source>
        <dbReference type="ARBA" id="ARBA00035110"/>
    </source>
</evidence>
<accession>A0A8S5KYU3</accession>
<proteinExistence type="inferred from homology"/>
<dbReference type="KEGG" id="vg:80398846"/>
<dbReference type="GO" id="GO:0039666">
    <property type="term" value="P:virion attachment to host cell pilus"/>
    <property type="evidence" value="ECO:0007669"/>
    <property type="project" value="UniProtKB-KW"/>
</dbReference>
<dbReference type="GO" id="GO:0044423">
    <property type="term" value="C:virion component"/>
    <property type="evidence" value="ECO:0007669"/>
    <property type="project" value="UniProtKB-KW"/>
</dbReference>
<protein>
    <submittedName>
        <fullName evidence="8">Maturation protein</fullName>
    </submittedName>
</protein>
<dbReference type="Proteomes" id="UP000681966">
    <property type="component" value="Segment"/>
</dbReference>
<keyword evidence="4" id="KW-0946">Virion</keyword>
<evidence type="ECO:0000256" key="3">
    <source>
        <dbReference type="ARBA" id="ARBA00022804"/>
    </source>
</evidence>
<evidence type="ECO:0000313" key="9">
    <source>
        <dbReference type="Proteomes" id="UP000681966"/>
    </source>
</evidence>
<evidence type="ECO:0000256" key="5">
    <source>
        <dbReference type="ARBA" id="ARBA00023104"/>
    </source>
</evidence>
<evidence type="ECO:0000256" key="6">
    <source>
        <dbReference type="ARBA" id="ARBA00023296"/>
    </source>
</evidence>
<dbReference type="RefSeq" id="YP_010769740.1">
    <property type="nucleotide sequence ID" value="NC_074062.1"/>
</dbReference>
<evidence type="ECO:0000313" key="8">
    <source>
        <dbReference type="EMBL" id="DAD50910.1"/>
    </source>
</evidence>
<reference evidence="8" key="1">
    <citation type="submission" date="2020-09" db="EMBL/GenBank/DDBJ databases">
        <title>Leviviricetes taxonomy.</title>
        <authorList>
            <person name="Stockdale S.R."/>
            <person name="Callanan J."/>
            <person name="Adriaenssens E.M."/>
            <person name="Kuhn J.H."/>
            <person name="Rumnieks J."/>
            <person name="Shkoporov A."/>
            <person name="Draper L.A."/>
            <person name="Ross P."/>
            <person name="Hill C."/>
        </authorList>
    </citation>
    <scope>NUCLEOTIDE SEQUENCE</scope>
</reference>
<evidence type="ECO:0000256" key="1">
    <source>
        <dbReference type="ARBA" id="ARBA00004328"/>
    </source>
</evidence>
<keyword evidence="3" id="KW-1161">Viral attachment to host cell</keyword>
<comment type="similarity">
    <text evidence="7">Belongs to the Leviviricetes maturation protein family.</text>
</comment>
<dbReference type="InterPro" id="IPR005563">
    <property type="entry name" value="A_protein"/>
</dbReference>
<comment type="subcellular location">
    <subcellularLocation>
        <location evidence="1">Virion</location>
    </subcellularLocation>
</comment>
<name>A0A8S5KYU3_9VIRU</name>
<sequence>MTTGSILRDGTTPYPTVDNPSASYGYYYRKNWTGADRPPTDYTFVIRRNPVNGRTYRKRVLSLRREIPHTYSMNALLIKSGVYGTVQGAVWQYYHDRIIPWSGAQPAFMLGGANPWGANDDIKLIAKLQERVYGSDFNPGIFLAELNQTLGLIGDLAVRVARVISYAKKGNLREASRVLARYEQRNSKRKFRVDYALSTSILEIQYGIRPLLQDMKEGAEWLAHMLHAPVSFKVSARRTVQKECSPNINGVSSIHYASASWETKKQIIAYLDEPPHNAVLQSLLNPEQILWEKTPLSFVADWAVPIGDYLQARGIASTLKGTFCITRTDVKTGAGLGFTPETGSYNYTAIIAAWPLTGIDDYYREVTVDRQVTSSLDVPRPEFKGFGKTFSWEHCLNGVALLTTVGRKTPDETLAAADSWLSRRIR</sequence>
<keyword evidence="6" id="KW-1160">Virus entry into host cell</keyword>
<dbReference type="Pfam" id="PF03863">
    <property type="entry name" value="Phage_mat-A"/>
    <property type="match status" value="2"/>
</dbReference>
<keyword evidence="9" id="KW-1185">Reference proteome</keyword>